<keyword evidence="1 5" id="KW-0489">Methyltransferase</keyword>
<dbReference type="Pfam" id="PF01189">
    <property type="entry name" value="Methyltr_RsmB-F"/>
    <property type="match status" value="1"/>
</dbReference>
<dbReference type="Proteomes" id="UP001189429">
    <property type="component" value="Unassembled WGS sequence"/>
</dbReference>
<evidence type="ECO:0000256" key="4">
    <source>
        <dbReference type="ARBA" id="ARBA00022884"/>
    </source>
</evidence>
<comment type="caution">
    <text evidence="7">The sequence shown here is derived from an EMBL/GenBank/DDBJ whole genome shotgun (WGS) entry which is preliminary data.</text>
</comment>
<evidence type="ECO:0000259" key="6">
    <source>
        <dbReference type="PROSITE" id="PS51686"/>
    </source>
</evidence>
<keyword evidence="3 5" id="KW-0949">S-adenosyl-L-methionine</keyword>
<evidence type="ECO:0000256" key="5">
    <source>
        <dbReference type="PROSITE-ProRule" id="PRU01023"/>
    </source>
</evidence>
<sequence length="119" mass="12924">MGQRPLLQWGQSLQDVRGHARFQRQLLRAAAELLRVGGDLVYSTCTLLPEENEENVRWALDVLPLELLDAREHAFPALAAGDGDALAGLADWLRPLRRGAAQGAALRPALVGPGLLRGQ</sequence>
<name>A0ABN9VNL1_9DINO</name>
<dbReference type="InterPro" id="IPR001678">
    <property type="entry name" value="MeTrfase_RsmB-F_NOP2_dom"/>
</dbReference>
<dbReference type="InterPro" id="IPR049560">
    <property type="entry name" value="MeTrfase_RsmB-F_NOP2_cat"/>
</dbReference>
<feature type="domain" description="SAM-dependent MTase RsmB/NOP-type" evidence="6">
    <location>
        <begin position="1"/>
        <end position="99"/>
    </location>
</feature>
<reference evidence="7" key="1">
    <citation type="submission" date="2023-10" db="EMBL/GenBank/DDBJ databases">
        <authorList>
            <person name="Chen Y."/>
            <person name="Shah S."/>
            <person name="Dougan E. K."/>
            <person name="Thang M."/>
            <person name="Chan C."/>
        </authorList>
    </citation>
    <scope>NUCLEOTIDE SEQUENCE [LARGE SCALE GENOMIC DNA]</scope>
</reference>
<accession>A0ABN9VNL1</accession>
<proteinExistence type="inferred from homology"/>
<dbReference type="InterPro" id="IPR023267">
    <property type="entry name" value="RCMT"/>
</dbReference>
<comment type="caution">
    <text evidence="5">Lacks conserved residue(s) required for the propagation of feature annotation.</text>
</comment>
<evidence type="ECO:0000313" key="8">
    <source>
        <dbReference type="Proteomes" id="UP001189429"/>
    </source>
</evidence>
<evidence type="ECO:0000313" key="7">
    <source>
        <dbReference type="EMBL" id="CAK0874981.1"/>
    </source>
</evidence>
<protein>
    <recommendedName>
        <fullName evidence="6">SAM-dependent MTase RsmB/NOP-type domain-containing protein</fullName>
    </recommendedName>
</protein>
<evidence type="ECO:0000256" key="3">
    <source>
        <dbReference type="ARBA" id="ARBA00022691"/>
    </source>
</evidence>
<keyword evidence="2 5" id="KW-0808">Transferase</keyword>
<keyword evidence="4 5" id="KW-0694">RNA-binding</keyword>
<dbReference type="SUPFAM" id="SSF53335">
    <property type="entry name" value="S-adenosyl-L-methionine-dependent methyltransferases"/>
    <property type="match status" value="1"/>
</dbReference>
<evidence type="ECO:0000256" key="2">
    <source>
        <dbReference type="ARBA" id="ARBA00022679"/>
    </source>
</evidence>
<feature type="active site" description="Nucleophile" evidence="5">
    <location>
        <position position="45"/>
    </location>
</feature>
<evidence type="ECO:0000256" key="1">
    <source>
        <dbReference type="ARBA" id="ARBA00022603"/>
    </source>
</evidence>
<dbReference type="PROSITE" id="PS51686">
    <property type="entry name" value="SAM_MT_RSMB_NOP"/>
    <property type="match status" value="1"/>
</dbReference>
<dbReference type="InterPro" id="IPR029063">
    <property type="entry name" value="SAM-dependent_MTases_sf"/>
</dbReference>
<gene>
    <name evidence="7" type="ORF">PCOR1329_LOCUS59731</name>
</gene>
<comment type="similarity">
    <text evidence="5">Belongs to the class I-like SAM-binding methyltransferase superfamily. RsmB/NOP family.</text>
</comment>
<dbReference type="PANTHER" id="PTHR22807">
    <property type="entry name" value="NOP2 YEAST -RELATED NOL1/NOP2/FMU SUN DOMAIN-CONTAINING"/>
    <property type="match status" value="1"/>
</dbReference>
<dbReference type="PANTHER" id="PTHR22807:SF34">
    <property type="entry name" value="TRNA (CYTOSINE(72)-C(5))-METHYLTRANSFERASE NSUN6"/>
    <property type="match status" value="1"/>
</dbReference>
<dbReference type="Gene3D" id="3.40.50.150">
    <property type="entry name" value="Vaccinia Virus protein VP39"/>
    <property type="match status" value="1"/>
</dbReference>
<keyword evidence="8" id="KW-1185">Reference proteome</keyword>
<feature type="non-terminal residue" evidence="7">
    <location>
        <position position="119"/>
    </location>
</feature>
<organism evidence="7 8">
    <name type="scientific">Prorocentrum cordatum</name>
    <dbReference type="NCBI Taxonomy" id="2364126"/>
    <lineage>
        <taxon>Eukaryota</taxon>
        <taxon>Sar</taxon>
        <taxon>Alveolata</taxon>
        <taxon>Dinophyceae</taxon>
        <taxon>Prorocentrales</taxon>
        <taxon>Prorocentraceae</taxon>
        <taxon>Prorocentrum</taxon>
    </lineage>
</organism>
<dbReference type="EMBL" id="CAUYUJ010017457">
    <property type="protein sequence ID" value="CAK0874981.1"/>
    <property type="molecule type" value="Genomic_DNA"/>
</dbReference>